<evidence type="ECO:0000313" key="3">
    <source>
        <dbReference type="Proteomes" id="UP000006691"/>
    </source>
</evidence>
<reference evidence="2 3" key="2">
    <citation type="journal article" date="2012" name="J. Biosci. Bioeng.">
        <title>Complete genome sequence and characterization of the N-acylhomoserine lactone-degrading gene of the potato leaf-associated Solibacillus silvestris.</title>
        <authorList>
            <person name="Morohoshi T."/>
            <person name="Tominaga Y."/>
            <person name="Someya N."/>
            <person name="Ikeda T."/>
        </authorList>
    </citation>
    <scope>NUCLEOTIDE SEQUENCE [LARGE SCALE GENOMIC DNA]</scope>
    <source>
        <strain evidence="2 3">StLB046</strain>
    </source>
</reference>
<keyword evidence="3" id="KW-1185">Reference proteome</keyword>
<keyword evidence="1" id="KW-0732">Signal</keyword>
<dbReference type="RefSeq" id="WP_014823870.1">
    <property type="nucleotide sequence ID" value="NC_018065.1"/>
</dbReference>
<dbReference type="eggNOG" id="COG4219">
    <property type="taxonomic scope" value="Bacteria"/>
</dbReference>
<accession>F2F5Q4</accession>
<dbReference type="KEGG" id="siv:SSIL_2164"/>
<dbReference type="HOGENOM" id="CLU_149195_0_0_9"/>
<proteinExistence type="predicted"/>
<organism evidence="2 3">
    <name type="scientific">Solibacillus silvestris (strain StLB046)</name>
    <name type="common">Bacillus silvestris</name>
    <dbReference type="NCBI Taxonomy" id="1002809"/>
    <lineage>
        <taxon>Bacteria</taxon>
        <taxon>Bacillati</taxon>
        <taxon>Bacillota</taxon>
        <taxon>Bacilli</taxon>
        <taxon>Bacillales</taxon>
        <taxon>Caryophanaceae</taxon>
        <taxon>Solibacillus</taxon>
    </lineage>
</organism>
<evidence type="ECO:0000256" key="1">
    <source>
        <dbReference type="SAM" id="SignalP"/>
    </source>
</evidence>
<name>F2F5Q4_SOLSS</name>
<dbReference type="EMBL" id="AP012157">
    <property type="protein sequence ID" value="BAK16587.1"/>
    <property type="molecule type" value="Genomic_DNA"/>
</dbReference>
<feature type="signal peptide" evidence="1">
    <location>
        <begin position="1"/>
        <end position="22"/>
    </location>
</feature>
<evidence type="ECO:0000313" key="2">
    <source>
        <dbReference type="EMBL" id="BAK16587.1"/>
    </source>
</evidence>
<dbReference type="Proteomes" id="UP000006691">
    <property type="component" value="Chromosome"/>
</dbReference>
<protein>
    <submittedName>
        <fullName evidence="2">ABC-type metal ion transport system, periplasmic component/surface adhesin</fullName>
    </submittedName>
</protein>
<gene>
    <name evidence="2" type="ordered locus">SSIL_2164</name>
</gene>
<feature type="chain" id="PRO_5039404123" evidence="1">
    <location>
        <begin position="23"/>
        <end position="129"/>
    </location>
</feature>
<reference evidence="3" key="1">
    <citation type="submission" date="2011-04" db="EMBL/GenBank/DDBJ databases">
        <title>Genome sequence of Solibacillus silvestris StLB046.</title>
        <authorList>
            <person name="Morohoshi T."/>
            <person name="Someya N."/>
            <person name="Ikeda T."/>
        </authorList>
    </citation>
    <scope>NUCLEOTIDE SEQUENCE [LARGE SCALE GENOMIC DNA]</scope>
    <source>
        <strain evidence="3">StLB046</strain>
    </source>
</reference>
<dbReference type="PROSITE" id="PS51257">
    <property type="entry name" value="PROKAR_LIPOPROTEIN"/>
    <property type="match status" value="1"/>
</dbReference>
<dbReference type="PATRIC" id="fig|1002809.3.peg.2191"/>
<sequence length="129" mass="14475">MRKNLFFLAIISLLLLVGCSQQETIRKTGDLVIPTFEYILENGYPVNDKSETYGPDMGNMMIIEEPDLILTQGENSIIGYAKKVELDGPKPKTPEEAVKLNNSPPREVPLYDVDGETIIGTYWIGKVNR</sequence>
<dbReference type="AlphaFoldDB" id="F2F5Q4"/>